<evidence type="ECO:0000256" key="3">
    <source>
        <dbReference type="ARBA" id="ARBA00011233"/>
    </source>
</evidence>
<name>A0A8J6M7Q6_9FIRM</name>
<evidence type="ECO:0000313" key="6">
    <source>
        <dbReference type="EMBL" id="MBC5721807.1"/>
    </source>
</evidence>
<dbReference type="AlphaFoldDB" id="A0A8J6M7Q6"/>
<dbReference type="EMBL" id="JACOPO010000001">
    <property type="protein sequence ID" value="MBC5721807.1"/>
    <property type="molecule type" value="Genomic_DNA"/>
</dbReference>
<dbReference type="Proteomes" id="UP000628736">
    <property type="component" value="Unassembled WGS sequence"/>
</dbReference>
<keyword evidence="5" id="KW-0119">Carbohydrate metabolism</keyword>
<organism evidence="6 7">
    <name type="scientific">Flintibacter hominis</name>
    <dbReference type="NCBI Taxonomy" id="2763048"/>
    <lineage>
        <taxon>Bacteria</taxon>
        <taxon>Bacillati</taxon>
        <taxon>Bacillota</taxon>
        <taxon>Clostridia</taxon>
        <taxon>Eubacteriales</taxon>
        <taxon>Flintibacter</taxon>
    </lineage>
</organism>
<evidence type="ECO:0000256" key="1">
    <source>
        <dbReference type="ARBA" id="ARBA00004761"/>
    </source>
</evidence>
<comment type="caution">
    <text evidence="6">The sequence shown here is derived from an EMBL/GenBank/DDBJ whole genome shotgun (WGS) entry which is preliminary data.</text>
</comment>
<dbReference type="RefSeq" id="WP_147571175.1">
    <property type="nucleotide sequence ID" value="NZ_JACOPO010000001.1"/>
</dbReference>
<keyword evidence="4 6" id="KW-0456">Lyase</keyword>
<evidence type="ECO:0000256" key="4">
    <source>
        <dbReference type="ARBA" id="ARBA00023239"/>
    </source>
</evidence>
<keyword evidence="7" id="KW-1185">Reference proteome</keyword>
<sequence length="320" mass="34382">MDAIKIIKEHGVVPVLGLKDPDTAPQVAAALRRGGLPLIEVTMRAEKAMDCLRAIKSTDSQMLAGAGTILRCEQVDQAKEAGADFVVTPGFNPKVVARCLELEMPVVPGCITPTEIEAGLEMGLTTFKFFPSEPMNGMATIKQLCGPYGSIQFIPTAGINLSNMEEYLSSDKIAAVGGSFMAPAAMVEAQDWEGITALCQKSVEKSLGFSLAHIGINGDSKEEGLATARWFAERFGFQVKEGGRSNFAGTYVECCNQQFPGKFGHIGIFTYSPDRALAYFKAKGIPTREEFKNVDAKGNLVAVYLEEEVGGFAVHIVKKA</sequence>
<dbReference type="InterPro" id="IPR000887">
    <property type="entry name" value="Aldlse_KDPG_KHG"/>
</dbReference>
<accession>A0A8J6M7Q6</accession>
<dbReference type="GO" id="GO:0008700">
    <property type="term" value="F:(R,S)-4-hydroxy-2-oxoglutarate aldolase activity"/>
    <property type="evidence" value="ECO:0007669"/>
    <property type="project" value="UniProtKB-EC"/>
</dbReference>
<comment type="similarity">
    <text evidence="2">Belongs to the KHG/KDPG aldolase family.</text>
</comment>
<proteinExistence type="inferred from homology"/>
<dbReference type="GO" id="GO:0008675">
    <property type="term" value="F:2-dehydro-3-deoxy-phosphogluconate aldolase activity"/>
    <property type="evidence" value="ECO:0007669"/>
    <property type="project" value="UniProtKB-EC"/>
</dbReference>
<reference evidence="6" key="1">
    <citation type="submission" date="2020-08" db="EMBL/GenBank/DDBJ databases">
        <title>Genome public.</title>
        <authorList>
            <person name="Liu C."/>
            <person name="Sun Q."/>
        </authorList>
    </citation>
    <scope>NUCLEOTIDE SEQUENCE</scope>
    <source>
        <strain evidence="6">NSJ-23</strain>
    </source>
</reference>
<dbReference type="SUPFAM" id="SSF51569">
    <property type="entry name" value="Aldolase"/>
    <property type="match status" value="1"/>
</dbReference>
<dbReference type="NCBIfam" id="TIGR01182">
    <property type="entry name" value="eda"/>
    <property type="match status" value="1"/>
</dbReference>
<gene>
    <name evidence="6" type="primary">eda</name>
    <name evidence="6" type="ORF">H8S11_03100</name>
</gene>
<dbReference type="Pfam" id="PF01081">
    <property type="entry name" value="Aldolase"/>
    <property type="match status" value="1"/>
</dbReference>
<evidence type="ECO:0000256" key="5">
    <source>
        <dbReference type="ARBA" id="ARBA00023277"/>
    </source>
</evidence>
<evidence type="ECO:0000313" key="7">
    <source>
        <dbReference type="Proteomes" id="UP000628736"/>
    </source>
</evidence>
<evidence type="ECO:0000256" key="2">
    <source>
        <dbReference type="ARBA" id="ARBA00006906"/>
    </source>
</evidence>
<dbReference type="EC" id="4.1.3.16" evidence="6"/>
<dbReference type="PANTHER" id="PTHR30246">
    <property type="entry name" value="2-KETO-3-DEOXY-6-PHOSPHOGLUCONATE ALDOLASE"/>
    <property type="match status" value="1"/>
</dbReference>
<dbReference type="Gene3D" id="3.20.20.70">
    <property type="entry name" value="Aldolase class I"/>
    <property type="match status" value="1"/>
</dbReference>
<dbReference type="CDD" id="cd00452">
    <property type="entry name" value="KDPG_aldolase"/>
    <property type="match status" value="1"/>
</dbReference>
<comment type="subunit">
    <text evidence="3">Homotrimer.</text>
</comment>
<dbReference type="InterPro" id="IPR013785">
    <property type="entry name" value="Aldolase_TIM"/>
</dbReference>
<dbReference type="EC" id="4.1.2.14" evidence="6"/>
<comment type="pathway">
    <text evidence="1">Carbohydrate acid metabolism.</text>
</comment>
<dbReference type="PANTHER" id="PTHR30246:SF1">
    <property type="entry name" value="2-DEHYDRO-3-DEOXY-6-PHOSPHOGALACTONATE ALDOLASE-RELATED"/>
    <property type="match status" value="1"/>
</dbReference>
<protein>
    <submittedName>
        <fullName evidence="6">Bifunctional 4-hydroxy-2-oxoglutarate aldolase/2-dehydro-3-deoxy-phosphogluconate aldolase</fullName>
        <ecNumber evidence="6">4.1.2.14</ecNumber>
        <ecNumber evidence="6">4.1.3.16</ecNumber>
    </submittedName>
</protein>